<evidence type="ECO:0000259" key="2">
    <source>
        <dbReference type="Pfam" id="PF03959"/>
    </source>
</evidence>
<dbReference type="GO" id="GO:0019748">
    <property type="term" value="P:secondary metabolic process"/>
    <property type="evidence" value="ECO:0007669"/>
    <property type="project" value="TreeGrafter"/>
</dbReference>
<proteinExistence type="predicted"/>
<evidence type="ECO:0000313" key="4">
    <source>
        <dbReference type="Proteomes" id="UP000799757"/>
    </source>
</evidence>
<feature type="domain" description="Serine hydrolase" evidence="2">
    <location>
        <begin position="48"/>
        <end position="177"/>
    </location>
</feature>
<dbReference type="Gene3D" id="3.40.50.1820">
    <property type="entry name" value="alpha/beta hydrolase"/>
    <property type="match status" value="1"/>
</dbReference>
<dbReference type="Proteomes" id="UP000799757">
    <property type="component" value="Unassembled WGS sequence"/>
</dbReference>
<evidence type="ECO:0000313" key="3">
    <source>
        <dbReference type="EMBL" id="KAF2794880.1"/>
    </source>
</evidence>
<dbReference type="PANTHER" id="PTHR48070">
    <property type="entry name" value="ESTERASE OVCA2"/>
    <property type="match status" value="1"/>
</dbReference>
<dbReference type="InterPro" id="IPR005645">
    <property type="entry name" value="FSH-like_dom"/>
</dbReference>
<name>A0A6A6XE77_9PLEO</name>
<keyword evidence="4" id="KW-1185">Reference proteome</keyword>
<dbReference type="AlphaFoldDB" id="A0A6A6XE77"/>
<keyword evidence="1" id="KW-0378">Hydrolase</keyword>
<protein>
    <submittedName>
        <fullName evidence="3">DUF341 domain protein</fullName>
    </submittedName>
</protein>
<dbReference type="OrthoDB" id="2094269at2759"/>
<organism evidence="3 4">
    <name type="scientific">Melanomma pulvis-pyrius CBS 109.77</name>
    <dbReference type="NCBI Taxonomy" id="1314802"/>
    <lineage>
        <taxon>Eukaryota</taxon>
        <taxon>Fungi</taxon>
        <taxon>Dikarya</taxon>
        <taxon>Ascomycota</taxon>
        <taxon>Pezizomycotina</taxon>
        <taxon>Dothideomycetes</taxon>
        <taxon>Pleosporomycetidae</taxon>
        <taxon>Pleosporales</taxon>
        <taxon>Melanommataceae</taxon>
        <taxon>Melanomma</taxon>
    </lineage>
</organism>
<dbReference type="InterPro" id="IPR050593">
    <property type="entry name" value="LovG"/>
</dbReference>
<dbReference type="GO" id="GO:0005737">
    <property type="term" value="C:cytoplasm"/>
    <property type="evidence" value="ECO:0007669"/>
    <property type="project" value="TreeGrafter"/>
</dbReference>
<sequence length="202" mass="22462">MLFLCLHGLGTNNHVLQTQTATIRYEMDKRHTFEFVEGTEVVPIATDAESILQALRRLELYIAEEGPFDGAIGFSQGAALLSTYLIKLGQQQPVKILPFRCAIFFSAACPYDALALEDGLIKHGKPDTGKPLIRLPTAHIWGRKDAGYKIESETLCSMCDSNLRDTYVHGEGHEIPGPRAKEDIQGCLRAIRRTIDKVVVEH</sequence>
<reference evidence="3" key="1">
    <citation type="journal article" date="2020" name="Stud. Mycol.">
        <title>101 Dothideomycetes genomes: a test case for predicting lifestyles and emergence of pathogens.</title>
        <authorList>
            <person name="Haridas S."/>
            <person name="Albert R."/>
            <person name="Binder M."/>
            <person name="Bloem J."/>
            <person name="Labutti K."/>
            <person name="Salamov A."/>
            <person name="Andreopoulos B."/>
            <person name="Baker S."/>
            <person name="Barry K."/>
            <person name="Bills G."/>
            <person name="Bluhm B."/>
            <person name="Cannon C."/>
            <person name="Castanera R."/>
            <person name="Culley D."/>
            <person name="Daum C."/>
            <person name="Ezra D."/>
            <person name="Gonzalez J."/>
            <person name="Henrissat B."/>
            <person name="Kuo A."/>
            <person name="Liang C."/>
            <person name="Lipzen A."/>
            <person name="Lutzoni F."/>
            <person name="Magnuson J."/>
            <person name="Mondo S."/>
            <person name="Nolan M."/>
            <person name="Ohm R."/>
            <person name="Pangilinan J."/>
            <person name="Park H.-J."/>
            <person name="Ramirez L."/>
            <person name="Alfaro M."/>
            <person name="Sun H."/>
            <person name="Tritt A."/>
            <person name="Yoshinaga Y."/>
            <person name="Zwiers L.-H."/>
            <person name="Turgeon B."/>
            <person name="Goodwin S."/>
            <person name="Spatafora J."/>
            <person name="Crous P."/>
            <person name="Grigoriev I."/>
        </authorList>
    </citation>
    <scope>NUCLEOTIDE SEQUENCE</scope>
    <source>
        <strain evidence="3">CBS 109.77</strain>
    </source>
</reference>
<accession>A0A6A6XE77</accession>
<evidence type="ECO:0000256" key="1">
    <source>
        <dbReference type="ARBA" id="ARBA00022801"/>
    </source>
</evidence>
<dbReference type="GO" id="GO:0016787">
    <property type="term" value="F:hydrolase activity"/>
    <property type="evidence" value="ECO:0007669"/>
    <property type="project" value="UniProtKB-KW"/>
</dbReference>
<dbReference type="GO" id="GO:0005634">
    <property type="term" value="C:nucleus"/>
    <property type="evidence" value="ECO:0007669"/>
    <property type="project" value="TreeGrafter"/>
</dbReference>
<gene>
    <name evidence="3" type="ORF">K505DRAFT_241190</name>
</gene>
<dbReference type="InterPro" id="IPR029058">
    <property type="entry name" value="AB_hydrolase_fold"/>
</dbReference>
<dbReference type="Pfam" id="PF03959">
    <property type="entry name" value="FSH1"/>
    <property type="match status" value="1"/>
</dbReference>
<dbReference type="EMBL" id="MU001877">
    <property type="protein sequence ID" value="KAF2794880.1"/>
    <property type="molecule type" value="Genomic_DNA"/>
</dbReference>
<dbReference type="SUPFAM" id="SSF53474">
    <property type="entry name" value="alpha/beta-Hydrolases"/>
    <property type="match status" value="1"/>
</dbReference>
<dbReference type="PANTHER" id="PTHR48070:SF6">
    <property type="entry name" value="ESTERASE OVCA2"/>
    <property type="match status" value="1"/>
</dbReference>